<name>A0A3M0KMV4_HIRRU</name>
<dbReference type="Proteomes" id="UP000269221">
    <property type="component" value="Unassembled WGS sequence"/>
</dbReference>
<feature type="chain" id="PRO_5018283088" evidence="1">
    <location>
        <begin position="26"/>
        <end position="170"/>
    </location>
</feature>
<evidence type="ECO:0000313" key="3">
    <source>
        <dbReference type="Proteomes" id="UP000269221"/>
    </source>
</evidence>
<accession>A0A3M0KMV4</accession>
<dbReference type="EMBL" id="QRBI01000105">
    <property type="protein sequence ID" value="RMC14435.1"/>
    <property type="molecule type" value="Genomic_DNA"/>
</dbReference>
<evidence type="ECO:0000256" key="1">
    <source>
        <dbReference type="SAM" id="SignalP"/>
    </source>
</evidence>
<dbReference type="AlphaFoldDB" id="A0A3M0KMV4"/>
<gene>
    <name evidence="2" type="ORF">DUI87_09531</name>
</gene>
<feature type="signal peptide" evidence="1">
    <location>
        <begin position="1"/>
        <end position="25"/>
    </location>
</feature>
<keyword evidence="1" id="KW-0732">Signal</keyword>
<keyword evidence="3" id="KW-1185">Reference proteome</keyword>
<reference evidence="2 3" key="1">
    <citation type="submission" date="2018-07" db="EMBL/GenBank/DDBJ databases">
        <title>A high quality draft genome assembly of the barn swallow (H. rustica rustica).</title>
        <authorList>
            <person name="Formenti G."/>
            <person name="Chiara M."/>
            <person name="Poveda L."/>
            <person name="Francoijs K.-J."/>
            <person name="Bonisoli-Alquati A."/>
            <person name="Canova L."/>
            <person name="Gianfranceschi L."/>
            <person name="Horner D.S."/>
            <person name="Saino N."/>
        </authorList>
    </citation>
    <scope>NUCLEOTIDE SEQUENCE [LARGE SCALE GENOMIC DNA]</scope>
    <source>
        <strain evidence="2">Chelidonia</strain>
        <tissue evidence="2">Blood</tissue>
    </source>
</reference>
<protein>
    <submittedName>
        <fullName evidence="2">Uncharacterized protein</fullName>
    </submittedName>
</protein>
<proteinExistence type="predicted"/>
<comment type="caution">
    <text evidence="2">The sequence shown here is derived from an EMBL/GenBank/DDBJ whole genome shotgun (WGS) entry which is preliminary data.</text>
</comment>
<sequence length="170" mass="18355">MPEHVSTGGVTRLLLCLTCIARCQTSGFTQFMSGATTSGERDTTRADVCTAEDGLSSPLIKHRAILEYPEGLIQQHSPSYKQLRKTKLEVIQALPGKLPAESPVATSHGVNGMSWIDVEQIDLACGRLGKQQEILQLCKAKSSSTSLCSMLMAMPDCTRKEFALPTGADQ</sequence>
<evidence type="ECO:0000313" key="2">
    <source>
        <dbReference type="EMBL" id="RMC14435.1"/>
    </source>
</evidence>
<organism evidence="2 3">
    <name type="scientific">Hirundo rustica rustica</name>
    <dbReference type="NCBI Taxonomy" id="333673"/>
    <lineage>
        <taxon>Eukaryota</taxon>
        <taxon>Metazoa</taxon>
        <taxon>Chordata</taxon>
        <taxon>Craniata</taxon>
        <taxon>Vertebrata</taxon>
        <taxon>Euteleostomi</taxon>
        <taxon>Archelosauria</taxon>
        <taxon>Archosauria</taxon>
        <taxon>Dinosauria</taxon>
        <taxon>Saurischia</taxon>
        <taxon>Theropoda</taxon>
        <taxon>Coelurosauria</taxon>
        <taxon>Aves</taxon>
        <taxon>Neognathae</taxon>
        <taxon>Neoaves</taxon>
        <taxon>Telluraves</taxon>
        <taxon>Australaves</taxon>
        <taxon>Passeriformes</taxon>
        <taxon>Sylvioidea</taxon>
        <taxon>Hirundinidae</taxon>
        <taxon>Hirundo</taxon>
    </lineage>
</organism>